<protein>
    <recommendedName>
        <fullName evidence="6">Tat pathway signal sequence</fullName>
    </recommendedName>
</protein>
<keyword evidence="3" id="KW-0472">Membrane</keyword>
<feature type="transmembrane region" description="Helical" evidence="3">
    <location>
        <begin position="58"/>
        <end position="79"/>
    </location>
</feature>
<gene>
    <name evidence="4" type="ORF">CFIO01_08697</name>
</gene>
<evidence type="ECO:0000256" key="3">
    <source>
        <dbReference type="SAM" id="Phobius"/>
    </source>
</evidence>
<dbReference type="STRING" id="1445577.A0A010QJZ7"/>
<dbReference type="Pfam" id="PF11807">
    <property type="entry name" value="UstYa"/>
    <property type="match status" value="2"/>
</dbReference>
<dbReference type="EMBL" id="JARH01000766">
    <property type="protein sequence ID" value="EXF76995.1"/>
    <property type="molecule type" value="Genomic_DNA"/>
</dbReference>
<reference evidence="4 5" key="1">
    <citation type="submission" date="2014-02" db="EMBL/GenBank/DDBJ databases">
        <title>The genome sequence of Colletotrichum fioriniae PJ7.</title>
        <authorList>
            <person name="Baroncelli R."/>
            <person name="Thon M.R."/>
        </authorList>
    </citation>
    <scope>NUCLEOTIDE SEQUENCE [LARGE SCALE GENOMIC DNA]</scope>
    <source>
        <strain evidence="4 5">PJ7</strain>
    </source>
</reference>
<proteinExistence type="inferred from homology"/>
<dbReference type="KEGG" id="cfj:CFIO01_08697"/>
<sequence length="330" mass="38515">MNLLKWPWSRISGLPEYQIMNENGSDAGSEEHLLAEKNSLRPRNGSARLSDQLCRPYLWIHLLILTFYTTLFLTFIISLQGEEKICADDQTMVWSPARKALKPERSLWMNEVTDGNVYRGKPRPELDAAWDELVLYSNLKLRAEDLKKINRTSVRLSDASGQLTDYYWSGLNVHHQIHCLKLVRQALYPDYYFKGNVKLKRHLEDHIDHCVDSKKFLKQPLSALDYFANMLVNLLPDIRMALMCKADISIGSYDWVDNNRRPLTNFRTEHSCYNWDLVNNWARDRHFDIYDNVTIVHPFLGKSYPLDSDGNYVFTEEIDPFLGNKITPPL</sequence>
<name>A0A010QJZ7_9PEZI</name>
<evidence type="ECO:0000256" key="1">
    <source>
        <dbReference type="ARBA" id="ARBA00004685"/>
    </source>
</evidence>
<dbReference type="Proteomes" id="UP000020467">
    <property type="component" value="Unassembled WGS sequence"/>
</dbReference>
<comment type="similarity">
    <text evidence="2">Belongs to the ustYa family.</text>
</comment>
<comment type="pathway">
    <text evidence="1">Mycotoxin biosynthesis.</text>
</comment>
<dbReference type="PANTHER" id="PTHR33365">
    <property type="entry name" value="YALI0B05434P"/>
    <property type="match status" value="1"/>
</dbReference>
<dbReference type="GO" id="GO:0043386">
    <property type="term" value="P:mycotoxin biosynthetic process"/>
    <property type="evidence" value="ECO:0007669"/>
    <property type="project" value="InterPro"/>
</dbReference>
<evidence type="ECO:0008006" key="6">
    <source>
        <dbReference type="Google" id="ProtNLM"/>
    </source>
</evidence>
<organism evidence="4 5">
    <name type="scientific">Colletotrichum fioriniae PJ7</name>
    <dbReference type="NCBI Taxonomy" id="1445577"/>
    <lineage>
        <taxon>Eukaryota</taxon>
        <taxon>Fungi</taxon>
        <taxon>Dikarya</taxon>
        <taxon>Ascomycota</taxon>
        <taxon>Pezizomycotina</taxon>
        <taxon>Sordariomycetes</taxon>
        <taxon>Hypocreomycetidae</taxon>
        <taxon>Glomerellales</taxon>
        <taxon>Glomerellaceae</taxon>
        <taxon>Colletotrichum</taxon>
        <taxon>Colletotrichum acutatum species complex</taxon>
    </lineage>
</organism>
<dbReference type="PANTHER" id="PTHR33365:SF4">
    <property type="entry name" value="CYCLOCHLOROTINE BIOSYNTHESIS PROTEIN O"/>
    <property type="match status" value="1"/>
</dbReference>
<accession>A0A010QJZ7</accession>
<evidence type="ECO:0000313" key="5">
    <source>
        <dbReference type="Proteomes" id="UP000020467"/>
    </source>
</evidence>
<keyword evidence="3" id="KW-1133">Transmembrane helix</keyword>
<dbReference type="InterPro" id="IPR021765">
    <property type="entry name" value="UstYa-like"/>
</dbReference>
<comment type="caution">
    <text evidence="4">The sequence shown here is derived from an EMBL/GenBank/DDBJ whole genome shotgun (WGS) entry which is preliminary data.</text>
</comment>
<dbReference type="HOGENOM" id="CLU_042941_2_2_1"/>
<dbReference type="AlphaFoldDB" id="A0A010QJZ7"/>
<evidence type="ECO:0000313" key="4">
    <source>
        <dbReference type="EMBL" id="EXF76995.1"/>
    </source>
</evidence>
<keyword evidence="3" id="KW-0812">Transmembrane</keyword>
<keyword evidence="5" id="KW-1185">Reference proteome</keyword>
<dbReference type="eggNOG" id="ENOG502T1QG">
    <property type="taxonomic scope" value="Eukaryota"/>
</dbReference>
<evidence type="ECO:0000256" key="2">
    <source>
        <dbReference type="ARBA" id="ARBA00035112"/>
    </source>
</evidence>
<dbReference type="OrthoDB" id="3687641at2759"/>